<feature type="transmembrane region" description="Helical" evidence="10">
    <location>
        <begin position="277"/>
        <end position="297"/>
    </location>
</feature>
<keyword evidence="5 10" id="KW-0552">Olfaction</keyword>
<evidence type="ECO:0000256" key="1">
    <source>
        <dbReference type="ARBA" id="ARBA00004651"/>
    </source>
</evidence>
<dbReference type="InterPro" id="IPR004117">
    <property type="entry name" value="7tm6_olfct_rcpt"/>
</dbReference>
<dbReference type="GO" id="GO:0004984">
    <property type="term" value="F:olfactory receptor activity"/>
    <property type="evidence" value="ECO:0007669"/>
    <property type="project" value="InterPro"/>
</dbReference>
<comment type="caution">
    <text evidence="10">Lacks conserved residue(s) required for the propagation of feature annotation.</text>
</comment>
<evidence type="ECO:0000256" key="4">
    <source>
        <dbReference type="ARBA" id="ARBA00022692"/>
    </source>
</evidence>
<evidence type="ECO:0000256" key="5">
    <source>
        <dbReference type="ARBA" id="ARBA00022725"/>
    </source>
</evidence>
<feature type="transmembrane region" description="Helical" evidence="10">
    <location>
        <begin position="47"/>
        <end position="67"/>
    </location>
</feature>
<organism evidence="11">
    <name type="scientific">Mythimna loreyi</name>
    <dbReference type="NCBI Taxonomy" id="667449"/>
    <lineage>
        <taxon>Eukaryota</taxon>
        <taxon>Metazoa</taxon>
        <taxon>Ecdysozoa</taxon>
        <taxon>Arthropoda</taxon>
        <taxon>Hexapoda</taxon>
        <taxon>Insecta</taxon>
        <taxon>Pterygota</taxon>
        <taxon>Neoptera</taxon>
        <taxon>Endopterygota</taxon>
        <taxon>Lepidoptera</taxon>
        <taxon>Glossata</taxon>
        <taxon>Ditrysia</taxon>
        <taxon>Noctuoidea</taxon>
        <taxon>Noctuidae</taxon>
        <taxon>Noctuinae</taxon>
        <taxon>Hadenini</taxon>
        <taxon>Mythimna</taxon>
    </lineage>
</organism>
<dbReference type="GO" id="GO:0005549">
    <property type="term" value="F:odorant binding"/>
    <property type="evidence" value="ECO:0007669"/>
    <property type="project" value="InterPro"/>
</dbReference>
<feature type="transmembrane region" description="Helical" evidence="10">
    <location>
        <begin position="79"/>
        <end position="99"/>
    </location>
</feature>
<sequence>MEIQTSSDLTPKKKYEGFNETFKLCAFSLAFAFLYPNRNTALKRCLIITAIIVFCGVQLFWFIAYTFKCLYTLDIYNFARNMTLAVVLVLFFVKTYYVIYATPKFAPLLDKISEDLLEANNLEEDFQKLYDDHIKIARVGEISWLVIPTFMSALFPIYAGSLMTIESIQSDDYKRRMVHDMELLFVEHIQSETPFFQCMFAYNCVQCVVLVPNYCGFDGSFCIATTHLRLKLKLLALKVEKAFKHSRSRHELRMKVNESIRNHQDALDFYVQLQNVYGPWLFAVFLLTSFMISFNLYQIYLLKRIDPKYTSFGVVGVLHIFLPCYYASELTRTSEETPEDFYLVEWETWADNEVTKLLIFMITRAQKEMIVSGMGLVIFNMELFKSILQTSFSFFNLITA</sequence>
<dbReference type="GO" id="GO:0007165">
    <property type="term" value="P:signal transduction"/>
    <property type="evidence" value="ECO:0007669"/>
    <property type="project" value="UniProtKB-KW"/>
</dbReference>
<keyword evidence="9 10" id="KW-0807">Transducer</keyword>
<keyword evidence="3 10" id="KW-0716">Sensory transduction</keyword>
<keyword evidence="8 10" id="KW-0675">Receptor</keyword>
<dbReference type="PANTHER" id="PTHR21137:SF35">
    <property type="entry name" value="ODORANT RECEPTOR 19A-RELATED"/>
    <property type="match status" value="1"/>
</dbReference>
<evidence type="ECO:0000256" key="10">
    <source>
        <dbReference type="RuleBase" id="RU351113"/>
    </source>
</evidence>
<evidence type="ECO:0000313" key="11">
    <source>
        <dbReference type="EMBL" id="WWA59786.1"/>
    </source>
</evidence>
<evidence type="ECO:0000256" key="2">
    <source>
        <dbReference type="ARBA" id="ARBA00022475"/>
    </source>
</evidence>
<dbReference type="EMBL" id="ON420146">
    <property type="protein sequence ID" value="WWA59786.1"/>
    <property type="molecule type" value="mRNA"/>
</dbReference>
<comment type="similarity">
    <text evidence="10">Belongs to the insect chemoreceptor superfamily. Heteromeric odorant receptor channel (TC 1.A.69) family.</text>
</comment>
<reference evidence="11" key="1">
    <citation type="submission" date="2022-05" db="EMBL/GenBank/DDBJ databases">
        <title>Identification and sex expression profiles of olfactory-related genes in Mythimna loreyi based on antennal transcriptome analysis.</title>
        <authorList>
            <person name="Zhang Y.-y."/>
            <person name="Guo J.-M."/>
        </authorList>
    </citation>
    <scope>NUCLEOTIDE SEQUENCE</scope>
</reference>
<dbReference type="PANTHER" id="PTHR21137">
    <property type="entry name" value="ODORANT RECEPTOR"/>
    <property type="match status" value="1"/>
</dbReference>
<evidence type="ECO:0000256" key="3">
    <source>
        <dbReference type="ARBA" id="ARBA00022606"/>
    </source>
</evidence>
<accession>A0AAU6ND82</accession>
<keyword evidence="6 10" id="KW-1133">Transmembrane helix</keyword>
<keyword evidence="2" id="KW-1003">Cell membrane</keyword>
<dbReference type="Pfam" id="PF02949">
    <property type="entry name" value="7tm_6"/>
    <property type="match status" value="1"/>
</dbReference>
<evidence type="ECO:0000256" key="7">
    <source>
        <dbReference type="ARBA" id="ARBA00023136"/>
    </source>
</evidence>
<proteinExistence type="evidence at transcript level"/>
<feature type="transmembrane region" description="Helical" evidence="10">
    <location>
        <begin position="142"/>
        <end position="165"/>
    </location>
</feature>
<dbReference type="AlphaFoldDB" id="A0AAU6ND82"/>
<comment type="subcellular location">
    <subcellularLocation>
        <location evidence="1 10">Cell membrane</location>
        <topology evidence="1 10">Multi-pass membrane protein</topology>
    </subcellularLocation>
</comment>
<evidence type="ECO:0000256" key="6">
    <source>
        <dbReference type="ARBA" id="ARBA00022989"/>
    </source>
</evidence>
<evidence type="ECO:0000256" key="9">
    <source>
        <dbReference type="ARBA" id="ARBA00023224"/>
    </source>
</evidence>
<dbReference type="GO" id="GO:0005886">
    <property type="term" value="C:plasma membrane"/>
    <property type="evidence" value="ECO:0007669"/>
    <property type="project" value="UniProtKB-SubCell"/>
</dbReference>
<protein>
    <recommendedName>
        <fullName evidence="10">Odorant receptor</fullName>
    </recommendedName>
</protein>
<keyword evidence="4 10" id="KW-0812">Transmembrane</keyword>
<name>A0AAU6ND82_9NEOP</name>
<evidence type="ECO:0000256" key="8">
    <source>
        <dbReference type="ARBA" id="ARBA00023170"/>
    </source>
</evidence>
<keyword evidence="7 10" id="KW-0472">Membrane</keyword>